<evidence type="ECO:0000313" key="3">
    <source>
        <dbReference type="Proteomes" id="UP000225108"/>
    </source>
</evidence>
<sequence>MSHPGPRLARASSPVRPVRLFAGHDGGMAATHSSPQFESKSARLEHPHVATLNAMVRQWREGAGSPVVPWFDPDDAGTAARVLILMESPAPATAEMGAAAFCSLDNADRSNRTMRSMMDEVGLARSACVKWNVVPWVSHTRAPTLADIDAARPMLIAVLDQLPVLEVVVAVGKPALQGLTRALWAGELPGLYRLVSTPHPSQRTALAAIAAADRLRSTLTRIAEHIATAEG</sequence>
<dbReference type="InterPro" id="IPR005122">
    <property type="entry name" value="Uracil-DNA_glycosylase-like"/>
</dbReference>
<dbReference type="SMART" id="SM00987">
    <property type="entry name" value="UreE_C"/>
    <property type="match status" value="1"/>
</dbReference>
<dbReference type="Proteomes" id="UP000225108">
    <property type="component" value="Unassembled WGS sequence"/>
</dbReference>
<organism evidence="2 3">
    <name type="scientific">Williamsia marianensis</name>
    <dbReference type="NCBI Taxonomy" id="85044"/>
    <lineage>
        <taxon>Bacteria</taxon>
        <taxon>Bacillati</taxon>
        <taxon>Actinomycetota</taxon>
        <taxon>Actinomycetes</taxon>
        <taxon>Mycobacteriales</taxon>
        <taxon>Nocardiaceae</taxon>
        <taxon>Williamsia</taxon>
    </lineage>
</organism>
<dbReference type="Pfam" id="PF03167">
    <property type="entry name" value="UDG"/>
    <property type="match status" value="1"/>
</dbReference>
<dbReference type="SUPFAM" id="SSF52141">
    <property type="entry name" value="Uracil-DNA glycosylase-like"/>
    <property type="match status" value="1"/>
</dbReference>
<dbReference type="InterPro" id="IPR036895">
    <property type="entry name" value="Uracil-DNA_glycosylase-like_sf"/>
</dbReference>
<dbReference type="SMART" id="SM00986">
    <property type="entry name" value="UDG"/>
    <property type="match status" value="1"/>
</dbReference>
<evidence type="ECO:0000313" key="2">
    <source>
        <dbReference type="EMBL" id="PHV66131.1"/>
    </source>
</evidence>
<accession>A0A2G3PJZ1</accession>
<dbReference type="Gene3D" id="3.40.470.10">
    <property type="entry name" value="Uracil-DNA glycosylase-like domain"/>
    <property type="match status" value="1"/>
</dbReference>
<evidence type="ECO:0000259" key="1">
    <source>
        <dbReference type="SMART" id="SM00986"/>
    </source>
</evidence>
<protein>
    <recommendedName>
        <fullName evidence="1">Uracil-DNA glycosylase-like domain-containing protein</fullName>
    </recommendedName>
</protein>
<dbReference type="CDD" id="cd10035">
    <property type="entry name" value="UDG_like"/>
    <property type="match status" value="1"/>
</dbReference>
<name>A0A2G3PJZ1_WILMA</name>
<dbReference type="EMBL" id="PEBD01000010">
    <property type="protein sequence ID" value="PHV66131.1"/>
    <property type="molecule type" value="Genomic_DNA"/>
</dbReference>
<dbReference type="AlphaFoldDB" id="A0A2G3PJZ1"/>
<gene>
    <name evidence="2" type="ORF">CSW57_21155</name>
</gene>
<feature type="domain" description="Uracil-DNA glycosylase-like" evidence="1">
    <location>
        <begin position="73"/>
        <end position="215"/>
    </location>
</feature>
<proteinExistence type="predicted"/>
<reference evidence="2 3" key="1">
    <citation type="submission" date="2017-10" db="EMBL/GenBank/DDBJ databases">
        <title>The draft genome sequence of Williamsia sp. BULT 1.1 isolated from the semi-arid grassland soils from South Africa.</title>
        <authorList>
            <person name="Kabwe M.H."/>
            <person name="Govender N."/>
            <person name="Mutseka Lunga P."/>
            <person name="Vikram S."/>
            <person name="Makhalanyane T.P."/>
        </authorList>
    </citation>
    <scope>NUCLEOTIDE SEQUENCE [LARGE SCALE GENOMIC DNA]</scope>
    <source>
        <strain evidence="2 3">BULT 1.1</strain>
    </source>
</reference>
<comment type="caution">
    <text evidence="2">The sequence shown here is derived from an EMBL/GenBank/DDBJ whole genome shotgun (WGS) entry which is preliminary data.</text>
</comment>